<dbReference type="PROSITE" id="PS50885">
    <property type="entry name" value="HAMP"/>
    <property type="match status" value="1"/>
</dbReference>
<dbReference type="InterPro" id="IPR003594">
    <property type="entry name" value="HATPase_dom"/>
</dbReference>
<dbReference type="InterPro" id="IPR036097">
    <property type="entry name" value="HisK_dim/P_sf"/>
</dbReference>
<evidence type="ECO:0000256" key="9">
    <source>
        <dbReference type="ARBA" id="ARBA00023012"/>
    </source>
</evidence>
<dbReference type="SMART" id="SM00304">
    <property type="entry name" value="HAMP"/>
    <property type="match status" value="1"/>
</dbReference>
<dbReference type="CDD" id="cd00082">
    <property type="entry name" value="HisKA"/>
    <property type="match status" value="1"/>
</dbReference>
<feature type="transmembrane region" description="Helical" evidence="11">
    <location>
        <begin position="145"/>
        <end position="166"/>
    </location>
</feature>
<organism evidence="14 15">
    <name type="scientific">Nocardioides agariphilus</name>
    <dbReference type="NCBI Taxonomy" id="433664"/>
    <lineage>
        <taxon>Bacteria</taxon>
        <taxon>Bacillati</taxon>
        <taxon>Actinomycetota</taxon>
        <taxon>Actinomycetes</taxon>
        <taxon>Propionibacteriales</taxon>
        <taxon>Nocardioidaceae</taxon>
        <taxon>Nocardioides</taxon>
    </lineage>
</organism>
<dbReference type="Pfam" id="PF02518">
    <property type="entry name" value="HATPase_c"/>
    <property type="match status" value="1"/>
</dbReference>
<evidence type="ECO:0000256" key="4">
    <source>
        <dbReference type="ARBA" id="ARBA00022553"/>
    </source>
</evidence>
<dbReference type="SMART" id="SM00388">
    <property type="entry name" value="HisKA"/>
    <property type="match status" value="1"/>
</dbReference>
<dbReference type="CDD" id="cd00075">
    <property type="entry name" value="HATPase"/>
    <property type="match status" value="1"/>
</dbReference>
<evidence type="ECO:0000256" key="10">
    <source>
        <dbReference type="ARBA" id="ARBA00023136"/>
    </source>
</evidence>
<dbReference type="AlphaFoldDB" id="A0A930VJN4"/>
<evidence type="ECO:0000256" key="11">
    <source>
        <dbReference type="SAM" id="Phobius"/>
    </source>
</evidence>
<dbReference type="GO" id="GO:0000155">
    <property type="term" value="F:phosphorelay sensor kinase activity"/>
    <property type="evidence" value="ECO:0007669"/>
    <property type="project" value="InterPro"/>
</dbReference>
<dbReference type="SMART" id="SM00387">
    <property type="entry name" value="HATPase_c"/>
    <property type="match status" value="1"/>
</dbReference>
<evidence type="ECO:0000256" key="7">
    <source>
        <dbReference type="ARBA" id="ARBA00022777"/>
    </source>
</evidence>
<comment type="catalytic activity">
    <reaction evidence="1">
        <text>ATP + protein L-histidine = ADP + protein N-phospho-L-histidine.</text>
        <dbReference type="EC" id="2.7.13.3"/>
    </reaction>
</comment>
<keyword evidence="10 11" id="KW-0472">Membrane</keyword>
<comment type="caution">
    <text evidence="14">The sequence shown here is derived from an EMBL/GenBank/DDBJ whole genome shotgun (WGS) entry which is preliminary data.</text>
</comment>
<evidence type="ECO:0000259" key="13">
    <source>
        <dbReference type="PROSITE" id="PS50885"/>
    </source>
</evidence>
<dbReference type="InterPro" id="IPR036890">
    <property type="entry name" value="HATPase_C_sf"/>
</dbReference>
<dbReference type="EMBL" id="JADKPO010000003">
    <property type="protein sequence ID" value="MBF4766861.1"/>
    <property type="molecule type" value="Genomic_DNA"/>
</dbReference>
<name>A0A930VJN4_9ACTN</name>
<dbReference type="Pfam" id="PF00672">
    <property type="entry name" value="HAMP"/>
    <property type="match status" value="1"/>
</dbReference>
<evidence type="ECO:0000256" key="8">
    <source>
        <dbReference type="ARBA" id="ARBA00022989"/>
    </source>
</evidence>
<proteinExistence type="predicted"/>
<dbReference type="Gene3D" id="3.30.565.10">
    <property type="entry name" value="Histidine kinase-like ATPase, C-terminal domain"/>
    <property type="match status" value="1"/>
</dbReference>
<dbReference type="PRINTS" id="PR00344">
    <property type="entry name" value="BCTRLSENSOR"/>
</dbReference>
<gene>
    <name evidence="14" type="ORF">ISU10_03650</name>
</gene>
<dbReference type="SUPFAM" id="SSF158472">
    <property type="entry name" value="HAMP domain-like"/>
    <property type="match status" value="1"/>
</dbReference>
<reference evidence="14" key="1">
    <citation type="submission" date="2020-11" db="EMBL/GenBank/DDBJ databases">
        <title>Nocardioides cynanchi sp. nov., isolated from soil of rhizosphere of Cynanchum wilfordii.</title>
        <authorList>
            <person name="Lee J.-S."/>
            <person name="Suh M.K."/>
            <person name="Kim J.-S."/>
        </authorList>
    </citation>
    <scope>NUCLEOTIDE SEQUENCE</scope>
    <source>
        <strain evidence="14">KCTC 19276</strain>
    </source>
</reference>
<dbReference type="InterPro" id="IPR003661">
    <property type="entry name" value="HisK_dim/P_dom"/>
</dbReference>
<keyword evidence="9" id="KW-0902">Two-component regulatory system</keyword>
<dbReference type="Pfam" id="PF00512">
    <property type="entry name" value="HisKA"/>
    <property type="match status" value="1"/>
</dbReference>
<dbReference type="SUPFAM" id="SSF55874">
    <property type="entry name" value="ATPase domain of HSP90 chaperone/DNA topoisomerase II/histidine kinase"/>
    <property type="match status" value="1"/>
</dbReference>
<dbReference type="InterPro" id="IPR005467">
    <property type="entry name" value="His_kinase_dom"/>
</dbReference>
<feature type="domain" description="Histidine kinase" evidence="12">
    <location>
        <begin position="232"/>
        <end position="439"/>
    </location>
</feature>
<feature type="domain" description="HAMP" evidence="13">
    <location>
        <begin position="172"/>
        <end position="224"/>
    </location>
</feature>
<dbReference type="InterPro" id="IPR003660">
    <property type="entry name" value="HAMP_dom"/>
</dbReference>
<keyword evidence="8 11" id="KW-1133">Transmembrane helix</keyword>
<evidence type="ECO:0000313" key="14">
    <source>
        <dbReference type="EMBL" id="MBF4766861.1"/>
    </source>
</evidence>
<dbReference type="InterPro" id="IPR050428">
    <property type="entry name" value="TCS_sensor_his_kinase"/>
</dbReference>
<evidence type="ECO:0000313" key="15">
    <source>
        <dbReference type="Proteomes" id="UP000660668"/>
    </source>
</evidence>
<dbReference type="RefSeq" id="WP_194695006.1">
    <property type="nucleotide sequence ID" value="NZ_JADKPO010000003.1"/>
</dbReference>
<keyword evidence="5" id="KW-0808">Transferase</keyword>
<keyword evidence="15" id="KW-1185">Reference proteome</keyword>
<dbReference type="SUPFAM" id="SSF47384">
    <property type="entry name" value="Homodimeric domain of signal transducing histidine kinase"/>
    <property type="match status" value="1"/>
</dbReference>
<evidence type="ECO:0000256" key="6">
    <source>
        <dbReference type="ARBA" id="ARBA00022692"/>
    </source>
</evidence>
<dbReference type="InterPro" id="IPR004358">
    <property type="entry name" value="Sig_transdc_His_kin-like_C"/>
</dbReference>
<comment type="subcellular location">
    <subcellularLocation>
        <location evidence="2">Cell membrane</location>
    </subcellularLocation>
</comment>
<dbReference type="Gene3D" id="1.10.287.130">
    <property type="match status" value="1"/>
</dbReference>
<keyword evidence="4" id="KW-0597">Phosphoprotein</keyword>
<dbReference type="PANTHER" id="PTHR45436">
    <property type="entry name" value="SENSOR HISTIDINE KINASE YKOH"/>
    <property type="match status" value="1"/>
</dbReference>
<dbReference type="EC" id="2.7.13.3" evidence="3"/>
<keyword evidence="7 14" id="KW-0418">Kinase</keyword>
<evidence type="ECO:0000259" key="12">
    <source>
        <dbReference type="PROSITE" id="PS50109"/>
    </source>
</evidence>
<dbReference type="PROSITE" id="PS50109">
    <property type="entry name" value="HIS_KIN"/>
    <property type="match status" value="1"/>
</dbReference>
<evidence type="ECO:0000256" key="5">
    <source>
        <dbReference type="ARBA" id="ARBA00022679"/>
    </source>
</evidence>
<evidence type="ECO:0000256" key="1">
    <source>
        <dbReference type="ARBA" id="ARBA00000085"/>
    </source>
</evidence>
<dbReference type="PANTHER" id="PTHR45436:SF5">
    <property type="entry name" value="SENSOR HISTIDINE KINASE TRCS"/>
    <property type="match status" value="1"/>
</dbReference>
<keyword evidence="6 11" id="KW-0812">Transmembrane</keyword>
<dbReference type="Gene3D" id="6.10.340.10">
    <property type="match status" value="1"/>
</dbReference>
<accession>A0A930VJN4</accession>
<evidence type="ECO:0000256" key="3">
    <source>
        <dbReference type="ARBA" id="ARBA00012438"/>
    </source>
</evidence>
<evidence type="ECO:0000256" key="2">
    <source>
        <dbReference type="ARBA" id="ARBA00004236"/>
    </source>
</evidence>
<dbReference type="Proteomes" id="UP000660668">
    <property type="component" value="Unassembled WGS sequence"/>
</dbReference>
<dbReference type="CDD" id="cd06225">
    <property type="entry name" value="HAMP"/>
    <property type="match status" value="1"/>
</dbReference>
<protein>
    <recommendedName>
        <fullName evidence="3">histidine kinase</fullName>
        <ecNumber evidence="3">2.7.13.3</ecNumber>
    </recommendedName>
</protein>
<sequence>MTYAFAFGALVLSTVLALGTYFSARHFLLEQRERTALRQAFTDSALVRDSLLTSGAEVSDVLGAISPPAGAVIYVHRHGEWYSSALDTAGPEMTTEVQPLVTSGSVGIGWTDATDPHAVVVGIPLPAVDAQYYEVSVAEELDRTLWTLALALAVCAGLTTVAGAVLGRGASRRVLTPLKEVTTAAIKLSSGDLTTRLRSTDDPDLAALVGSFNHMVDALHARIEQDARFAADVAHELRTPVTTLTTSLSLLQQSTDLSPRSARAVQLMTEELERFRRALEDLLTLGRLDAGVHDGELSTTGVRELVRQALKVADSDVVVVDTGGPDPLVEIDRPQLLRVLTNLFRNADLHGGGLTSVRVVDLGDVVDVHVEDRGPGVAAADRARIFERFARAGGQKVGTGSGLGLSIVEQTVRNHGGDVWCADREGGGAAFIVRLPTVSGRS</sequence>
<dbReference type="GO" id="GO:0005886">
    <property type="term" value="C:plasma membrane"/>
    <property type="evidence" value="ECO:0007669"/>
    <property type="project" value="UniProtKB-SubCell"/>
</dbReference>